<evidence type="ECO:0000256" key="6">
    <source>
        <dbReference type="SAM" id="MobiDB-lite"/>
    </source>
</evidence>
<evidence type="ECO:0000259" key="7">
    <source>
        <dbReference type="PROSITE" id="PS51828"/>
    </source>
</evidence>
<feature type="region of interest" description="Disordered" evidence="6">
    <location>
        <begin position="65"/>
        <end position="90"/>
    </location>
</feature>
<feature type="domain" description="Pentraxin (PTX)" evidence="7">
    <location>
        <begin position="523"/>
        <end position="746"/>
    </location>
</feature>
<keyword evidence="4" id="KW-1015">Disulfide bond</keyword>
<dbReference type="SUPFAM" id="SSF49899">
    <property type="entry name" value="Concanavalin A-like lectins/glucanases"/>
    <property type="match status" value="3"/>
</dbReference>
<evidence type="ECO:0000256" key="3">
    <source>
        <dbReference type="ARBA" id="ARBA00022837"/>
    </source>
</evidence>
<evidence type="ECO:0000256" key="4">
    <source>
        <dbReference type="ARBA" id="ARBA00023157"/>
    </source>
</evidence>
<evidence type="ECO:0000313" key="9">
    <source>
        <dbReference type="Proteomes" id="UP001190700"/>
    </source>
</evidence>
<dbReference type="Pfam" id="PF00354">
    <property type="entry name" value="Pentaxin"/>
    <property type="match status" value="1"/>
</dbReference>
<dbReference type="InterPro" id="IPR013320">
    <property type="entry name" value="ConA-like_dom_sf"/>
</dbReference>
<dbReference type="EMBL" id="LGRX02000206">
    <property type="protein sequence ID" value="KAK3289182.1"/>
    <property type="molecule type" value="Genomic_DNA"/>
</dbReference>
<keyword evidence="3" id="KW-0106">Calcium</keyword>
<dbReference type="Proteomes" id="UP001190700">
    <property type="component" value="Unassembled WGS sequence"/>
</dbReference>
<gene>
    <name evidence="8" type="ORF">CYMTET_3370</name>
</gene>
<keyword evidence="9" id="KW-1185">Reference proteome</keyword>
<dbReference type="PANTHER" id="PTHR19277:SF125">
    <property type="entry name" value="B6"/>
    <property type="match status" value="1"/>
</dbReference>
<dbReference type="InterPro" id="IPR051360">
    <property type="entry name" value="Neuronal_Pentraxin_Related"/>
</dbReference>
<comment type="caution">
    <text evidence="8">The sequence shown here is derived from an EMBL/GenBank/DDBJ whole genome shotgun (WGS) entry which is preliminary data.</text>
</comment>
<dbReference type="GO" id="GO:0046872">
    <property type="term" value="F:metal ion binding"/>
    <property type="evidence" value="ECO:0007669"/>
    <property type="project" value="UniProtKB-KW"/>
</dbReference>
<evidence type="ECO:0000256" key="5">
    <source>
        <dbReference type="ARBA" id="ARBA00023180"/>
    </source>
</evidence>
<dbReference type="PRINTS" id="PR00895">
    <property type="entry name" value="PENTAXIN"/>
</dbReference>
<dbReference type="SMART" id="SM00159">
    <property type="entry name" value="PTX"/>
    <property type="match status" value="1"/>
</dbReference>
<name>A0AAE0H3F3_9CHLO</name>
<reference evidence="8 9" key="1">
    <citation type="journal article" date="2015" name="Genome Biol. Evol.">
        <title>Comparative Genomics of a Bacterivorous Green Alga Reveals Evolutionary Causalities and Consequences of Phago-Mixotrophic Mode of Nutrition.</title>
        <authorList>
            <person name="Burns J.A."/>
            <person name="Paasch A."/>
            <person name="Narechania A."/>
            <person name="Kim E."/>
        </authorList>
    </citation>
    <scope>NUCLEOTIDE SEQUENCE [LARGE SCALE GENOMIC DNA]</scope>
    <source>
        <strain evidence="8 9">PLY_AMNH</strain>
    </source>
</reference>
<sequence>MLLSSTDKEQAYYGFMDEVRLWSVERTQAQIVDAMRSGHKVLNGLDSRGLVAYWKFDDPGAEDDVSSSLAGYPEAKDSSGNGNHLQVKRRPTVQRAELHGDRSEYVSSLKFDHNHAIVQNASRMPTGDISVEFWAKTPEVCALPPVRTSDGGVVIVAVGSETEPEDIGIISYATSENEETTLTGDGEVNFMDDALLIRKIVREFGDDIAGAGGRESSSYGIKTLGGVCVSIDSNSLKGGDGGVFSGNGEKPLSNFVCFAANWIDDSWHHLAVTWAQRSGQIRLFVDSEEKSAFWISRQGSTELNSRGFTSVALVPGTKRIPEGTLVLGQDQNCLGGCFRYNAGFRGELAEVRIWRVGLIEECVPTIAWEVMGVSVLGWANDVVSVRRPAAWLGTAAETARWATSCLSDNMWKSPQDLGVDDYISRVQEAGDIYKDSLAPPSYQFGISTSNLAAYYSFGYALTVPSMDTSTRTSEPSVKGSSVRGAFDVSGNSHHLLFDSDSPIWKYSTAPLAVNGLPVAGPTAGAAGYALSLNDRQVLSMSGFHDFPATALTLEFWMWSVDKCRQGTPFSYAAPGATYGSGDNEFVLTNYNNFQVAVKEEEGSYAQAGSSMAVTDGAWHHVAITWDSGSGRTVLYDNGNIMRVTTRAKGATLTSGGTLVIGREQDCEGGCFDSGKGAVGNVQDGPAAEYGNQDFFGIVEEMRLWKRVRSQAEIRAGMRYDDGLVNNFENPGVDTRDPDLVAYWKFDEGEGFGVKDVTGKGHDLTMAETPIWTVVGWKPNCGNGIIEVSDLCS</sequence>
<organism evidence="8 9">
    <name type="scientific">Cymbomonas tetramitiformis</name>
    <dbReference type="NCBI Taxonomy" id="36881"/>
    <lineage>
        <taxon>Eukaryota</taxon>
        <taxon>Viridiplantae</taxon>
        <taxon>Chlorophyta</taxon>
        <taxon>Pyramimonadophyceae</taxon>
        <taxon>Pyramimonadales</taxon>
        <taxon>Pyramimonadaceae</taxon>
        <taxon>Cymbomonas</taxon>
    </lineage>
</organism>
<protein>
    <recommendedName>
        <fullName evidence="7">Pentraxin (PTX) domain-containing protein</fullName>
    </recommendedName>
</protein>
<dbReference type="InterPro" id="IPR001759">
    <property type="entry name" value="PTX_dom"/>
</dbReference>
<comment type="cofactor">
    <cofactor evidence="1">
        <name>Ca(2+)</name>
        <dbReference type="ChEBI" id="CHEBI:29108"/>
    </cofactor>
</comment>
<evidence type="ECO:0000256" key="2">
    <source>
        <dbReference type="ARBA" id="ARBA00022723"/>
    </source>
</evidence>
<dbReference type="Pfam" id="PF13385">
    <property type="entry name" value="Laminin_G_3"/>
    <property type="match status" value="1"/>
</dbReference>
<accession>A0AAE0H3F3</accession>
<proteinExistence type="predicted"/>
<evidence type="ECO:0000313" key="8">
    <source>
        <dbReference type="EMBL" id="KAK3289182.1"/>
    </source>
</evidence>
<dbReference type="PROSITE" id="PS51828">
    <property type="entry name" value="PTX_2"/>
    <property type="match status" value="1"/>
</dbReference>
<dbReference type="AlphaFoldDB" id="A0AAE0H3F3"/>
<evidence type="ECO:0000256" key="1">
    <source>
        <dbReference type="ARBA" id="ARBA00001913"/>
    </source>
</evidence>
<dbReference type="PANTHER" id="PTHR19277">
    <property type="entry name" value="PENTRAXIN"/>
    <property type="match status" value="1"/>
</dbReference>
<keyword evidence="5" id="KW-0325">Glycoprotein</keyword>
<keyword evidence="2" id="KW-0479">Metal-binding</keyword>
<dbReference type="Gene3D" id="2.60.120.200">
    <property type="match status" value="3"/>
</dbReference>